<protein>
    <submittedName>
        <fullName evidence="1">Type II toxin-antitoxin system HicA family toxin</fullName>
    </submittedName>
</protein>
<dbReference type="EMBL" id="JADILW010000048">
    <property type="protein sequence ID" value="MBO8480109.1"/>
    <property type="molecule type" value="Genomic_DNA"/>
</dbReference>
<dbReference type="InterPro" id="IPR012933">
    <property type="entry name" value="HicA_mRNA_interferase"/>
</dbReference>
<dbReference type="GO" id="GO:0003729">
    <property type="term" value="F:mRNA binding"/>
    <property type="evidence" value="ECO:0007669"/>
    <property type="project" value="InterPro"/>
</dbReference>
<gene>
    <name evidence="1" type="ORF">IAB76_03235</name>
</gene>
<proteinExistence type="predicted"/>
<dbReference type="Proteomes" id="UP000823769">
    <property type="component" value="Unassembled WGS sequence"/>
</dbReference>
<comment type="caution">
    <text evidence="1">The sequence shown here is derived from an EMBL/GenBank/DDBJ whole genome shotgun (WGS) entry which is preliminary data.</text>
</comment>
<accession>A0A9D9NNC5</accession>
<dbReference type="Pfam" id="PF07927">
    <property type="entry name" value="HicA_toxin"/>
    <property type="match status" value="1"/>
</dbReference>
<evidence type="ECO:0000313" key="2">
    <source>
        <dbReference type="Proteomes" id="UP000823769"/>
    </source>
</evidence>
<organism evidence="1 2">
    <name type="scientific">Candidatus Cryptobacteroides avistercoris</name>
    <dbReference type="NCBI Taxonomy" id="2840758"/>
    <lineage>
        <taxon>Bacteria</taxon>
        <taxon>Pseudomonadati</taxon>
        <taxon>Bacteroidota</taxon>
        <taxon>Bacteroidia</taxon>
        <taxon>Bacteroidales</taxon>
        <taxon>Candidatus Cryptobacteroides</taxon>
    </lineage>
</organism>
<reference evidence="1" key="1">
    <citation type="submission" date="2020-10" db="EMBL/GenBank/DDBJ databases">
        <authorList>
            <person name="Gilroy R."/>
        </authorList>
    </citation>
    <scope>NUCLEOTIDE SEQUENCE</scope>
    <source>
        <strain evidence="1">B3-1481</strain>
    </source>
</reference>
<reference evidence="1" key="2">
    <citation type="journal article" date="2021" name="PeerJ">
        <title>Extensive microbial diversity within the chicken gut microbiome revealed by metagenomics and culture.</title>
        <authorList>
            <person name="Gilroy R."/>
            <person name="Ravi A."/>
            <person name="Getino M."/>
            <person name="Pursley I."/>
            <person name="Horton D.L."/>
            <person name="Alikhan N.F."/>
            <person name="Baker D."/>
            <person name="Gharbi K."/>
            <person name="Hall N."/>
            <person name="Watson M."/>
            <person name="Adriaenssens E.M."/>
            <person name="Foster-Nyarko E."/>
            <person name="Jarju S."/>
            <person name="Secka A."/>
            <person name="Antonio M."/>
            <person name="Oren A."/>
            <person name="Chaudhuri R.R."/>
            <person name="La Ragione R."/>
            <person name="Hildebrand F."/>
            <person name="Pallen M.J."/>
        </authorList>
    </citation>
    <scope>NUCLEOTIDE SEQUENCE</scope>
    <source>
        <strain evidence="1">B3-1481</strain>
    </source>
</reference>
<name>A0A9D9NNC5_9BACT</name>
<sequence length="87" mass="10221">MGTDEKLIRRFLKQPKDFTFDEMERLLALFGYLPYNKGKTSGSRIIFKKDSNRPIMLHKPHPDKIVKSYAMKQVLQYLEETGALTKE</sequence>
<evidence type="ECO:0000313" key="1">
    <source>
        <dbReference type="EMBL" id="MBO8480109.1"/>
    </source>
</evidence>
<dbReference type="AlphaFoldDB" id="A0A9D9NNC5"/>